<dbReference type="PANTHER" id="PTHR42732">
    <property type="entry name" value="BETA-GALACTOSIDASE"/>
    <property type="match status" value="1"/>
</dbReference>
<feature type="signal peptide" evidence="4">
    <location>
        <begin position="1"/>
        <end position="22"/>
    </location>
</feature>
<evidence type="ECO:0000259" key="7">
    <source>
        <dbReference type="Pfam" id="PF02837"/>
    </source>
</evidence>
<keyword evidence="4" id="KW-0732">Signal</keyword>
<evidence type="ECO:0000313" key="9">
    <source>
        <dbReference type="Proteomes" id="UP000830198"/>
    </source>
</evidence>
<dbReference type="Proteomes" id="UP000830198">
    <property type="component" value="Chromosome"/>
</dbReference>
<dbReference type="Pfam" id="PF02836">
    <property type="entry name" value="Glyco_hydro_2_C"/>
    <property type="match status" value="1"/>
</dbReference>
<evidence type="ECO:0000259" key="6">
    <source>
        <dbReference type="Pfam" id="PF02836"/>
    </source>
</evidence>
<keyword evidence="2 8" id="KW-0378">Hydrolase</keyword>
<dbReference type="Gene3D" id="2.60.120.260">
    <property type="entry name" value="Galactose-binding domain-like"/>
    <property type="match status" value="1"/>
</dbReference>
<evidence type="ECO:0000256" key="1">
    <source>
        <dbReference type="ARBA" id="ARBA00007401"/>
    </source>
</evidence>
<evidence type="ECO:0000256" key="3">
    <source>
        <dbReference type="ARBA" id="ARBA00023295"/>
    </source>
</evidence>
<dbReference type="InterPro" id="IPR008979">
    <property type="entry name" value="Galactose-bd-like_sf"/>
</dbReference>
<dbReference type="InterPro" id="IPR006104">
    <property type="entry name" value="Glyco_hydro_2_N"/>
</dbReference>
<dbReference type="EMBL" id="CP095855">
    <property type="protein sequence ID" value="UPK71796.1"/>
    <property type="molecule type" value="Genomic_DNA"/>
</dbReference>
<accession>A0ABY4I6S7</accession>
<keyword evidence="3" id="KW-0326">Glycosidase</keyword>
<feature type="chain" id="PRO_5046603940" evidence="4">
    <location>
        <begin position="23"/>
        <end position="876"/>
    </location>
</feature>
<dbReference type="SUPFAM" id="SSF49303">
    <property type="entry name" value="beta-Galactosidase/glucuronidase domain"/>
    <property type="match status" value="1"/>
</dbReference>
<dbReference type="GO" id="GO:0016787">
    <property type="term" value="F:hydrolase activity"/>
    <property type="evidence" value="ECO:0007669"/>
    <property type="project" value="UniProtKB-KW"/>
</dbReference>
<dbReference type="SUPFAM" id="SSF51445">
    <property type="entry name" value="(Trans)glycosidases"/>
    <property type="match status" value="1"/>
</dbReference>
<dbReference type="InterPro" id="IPR051913">
    <property type="entry name" value="GH2_Domain-Containing"/>
</dbReference>
<evidence type="ECO:0000256" key="2">
    <source>
        <dbReference type="ARBA" id="ARBA00022801"/>
    </source>
</evidence>
<dbReference type="Gene3D" id="2.60.40.10">
    <property type="entry name" value="Immunoglobulins"/>
    <property type="match status" value="1"/>
</dbReference>
<evidence type="ECO:0000259" key="5">
    <source>
        <dbReference type="Pfam" id="PF00703"/>
    </source>
</evidence>
<dbReference type="Gene3D" id="3.20.20.80">
    <property type="entry name" value="Glycosidases"/>
    <property type="match status" value="1"/>
</dbReference>
<dbReference type="Pfam" id="PF02837">
    <property type="entry name" value="Glyco_hydro_2_N"/>
    <property type="match status" value="1"/>
</dbReference>
<dbReference type="InterPro" id="IPR006103">
    <property type="entry name" value="Glyco_hydro_2_cat"/>
</dbReference>
<evidence type="ECO:0000256" key="4">
    <source>
        <dbReference type="SAM" id="SignalP"/>
    </source>
</evidence>
<proteinExistence type="inferred from homology"/>
<reference evidence="8 9" key="1">
    <citation type="submission" date="2022-04" db="EMBL/GenBank/DDBJ databases">
        <title>The arsenic-methylating capacity of Chitinophaga filiformis YT5 during chitin decomposition.</title>
        <authorList>
            <person name="Chen G."/>
            <person name="Liang Y."/>
        </authorList>
    </citation>
    <scope>NUCLEOTIDE SEQUENCE [LARGE SCALE GENOMIC DNA]</scope>
    <source>
        <strain evidence="8 9">YT5</strain>
    </source>
</reference>
<evidence type="ECO:0000313" key="8">
    <source>
        <dbReference type="EMBL" id="UPK71796.1"/>
    </source>
</evidence>
<feature type="domain" description="Glycosyl hydrolases family 2 sugar binding" evidence="7">
    <location>
        <begin position="79"/>
        <end position="182"/>
    </location>
</feature>
<dbReference type="PANTHER" id="PTHR42732:SF2">
    <property type="entry name" value="BETA-MANNOSIDASE"/>
    <property type="match status" value="1"/>
</dbReference>
<dbReference type="Gene3D" id="1.25.40.10">
    <property type="entry name" value="Tetratricopeptide repeat domain"/>
    <property type="match status" value="1"/>
</dbReference>
<dbReference type="InterPro" id="IPR011990">
    <property type="entry name" value="TPR-like_helical_dom_sf"/>
</dbReference>
<organism evidence="8 9">
    <name type="scientific">Chitinophaga filiformis</name>
    <name type="common">Myxococcus filiformis</name>
    <name type="synonym">Flexibacter filiformis</name>
    <dbReference type="NCBI Taxonomy" id="104663"/>
    <lineage>
        <taxon>Bacteria</taxon>
        <taxon>Pseudomonadati</taxon>
        <taxon>Bacteroidota</taxon>
        <taxon>Chitinophagia</taxon>
        <taxon>Chitinophagales</taxon>
        <taxon>Chitinophagaceae</taxon>
        <taxon>Chitinophaga</taxon>
    </lineage>
</organism>
<dbReference type="RefSeq" id="WP_247813909.1">
    <property type="nucleotide sequence ID" value="NZ_CP095855.1"/>
</dbReference>
<dbReference type="Pfam" id="PF00703">
    <property type="entry name" value="Glyco_hydro_2"/>
    <property type="match status" value="1"/>
</dbReference>
<dbReference type="SUPFAM" id="SSF48452">
    <property type="entry name" value="TPR-like"/>
    <property type="match status" value="1"/>
</dbReference>
<protein>
    <submittedName>
        <fullName evidence="8">Glycoside hydrolase family 2</fullName>
    </submittedName>
</protein>
<sequence length="876" mass="99911">MLKKLYLSTVLFFMLSAFFAFGQDKMSWRMQPVTIHTRWAKDVNPNNPFSEYPRPQMVRSNWCNLNGLWEYTITDLQNAVPSRYEGRILVPYPLESALSGVERSLQPYQNLWYMRTFDKPVLKDGDRVLLHFGAVDWQATIYINDKEVGSHTGGYQAFTLDITEQLRRGKNRLVVKVFDPTDKGIGPHGKQVLKPGNIYYTSSSGIWQTVWMETVPADYITGFMMTPDIDKGTLNVKVNAPADASIELVASETGREVGKIGGKAGALLELPVKNMKVWSPETPFLYDLTIKLIKGDKIIDTVRTYFGMRKIAIQKDERGVDRIFLNNKPYFNFGTLDQGFWPDGLYTAPTDSALKFDIEIIKAMGFNTIRKHIKIEPARWYYYTDKLGMLVWQDLVNPNQRLRDGAKEQYEKESKETLEQLHNNPSITTWVIFNEKWGAYDQQRITEWVKTIDSSRIVNGHSGEMLYVNNELRSPSQNPWVSSDMTDVHSYPFPRNAPKLLGKARVLGEFGGIGVPVIGHLWDDLVTGWGYDGIVSPTTMQRQYKKMIDSIKVLEGLGLSGSIYTQPFDVEGEQNGLITYDRNVSKVPLSVIRSINSIVTNNVLSEAKLEQLFSIRNAAEQDSIYEEEMRKFKVGSKDSLLLRRISIFARAKNDAKTADVASNQYIESLVDPFQWHNLKFIVSFTDESKDVGFNFLLRNYQLIDSILGENIGENALLTICYNEELKPLEMSEKPNWDSSEKRILSKYGIVGHIFYLNRKAMLAVDRDIRTFVSAKNTLHERYPGSISPVDMNNDAWTVFEKSDDKGLLSTALGWVKKAISMEEENAAYIDTYANLLYKLGSKKEAISNQEKAVRLAPKEKSYLTTLSKMKEGGQTW</sequence>
<dbReference type="SUPFAM" id="SSF49785">
    <property type="entry name" value="Galactose-binding domain-like"/>
    <property type="match status" value="1"/>
</dbReference>
<comment type="similarity">
    <text evidence="1">Belongs to the glycosyl hydrolase 2 family.</text>
</comment>
<dbReference type="InterPro" id="IPR017853">
    <property type="entry name" value="GH"/>
</dbReference>
<dbReference type="InterPro" id="IPR006102">
    <property type="entry name" value="Ig-like_GH2"/>
</dbReference>
<keyword evidence="9" id="KW-1185">Reference proteome</keyword>
<name>A0ABY4I6S7_CHIFI</name>
<feature type="domain" description="Glycoside hydrolase family 2 immunoglobulin-like beta-sandwich" evidence="5">
    <location>
        <begin position="220"/>
        <end position="309"/>
    </location>
</feature>
<feature type="domain" description="Glycoside hydrolase family 2 catalytic" evidence="6">
    <location>
        <begin position="353"/>
        <end position="463"/>
    </location>
</feature>
<dbReference type="InterPro" id="IPR013783">
    <property type="entry name" value="Ig-like_fold"/>
</dbReference>
<gene>
    <name evidence="8" type="ORF">MYF79_10930</name>
</gene>
<dbReference type="InterPro" id="IPR036156">
    <property type="entry name" value="Beta-gal/glucu_dom_sf"/>
</dbReference>